<evidence type="ECO:0000313" key="1">
    <source>
        <dbReference type="EMBL" id="RKP48662.1"/>
    </source>
</evidence>
<comment type="caution">
    <text evidence="1">The sequence shown here is derived from an EMBL/GenBank/DDBJ whole genome shotgun (WGS) entry which is preliminary data.</text>
</comment>
<dbReference type="Proteomes" id="UP000270342">
    <property type="component" value="Unassembled WGS sequence"/>
</dbReference>
<keyword evidence="2" id="KW-1185">Reference proteome</keyword>
<sequence length="84" mass="9016">MRRSGWIDVGAGVARIVAHADSYRPIAVDVRGAHRIIAMSQASHKKALVLARGFFFARAYAARLPLARCAASAAEIGRPVIISM</sequence>
<reference evidence="1 2" key="1">
    <citation type="submission" date="2018-10" db="EMBL/GenBank/DDBJ databases">
        <title>Robbsia sp. DHC34, isolated from soil.</title>
        <authorList>
            <person name="Gao Z.-H."/>
            <person name="Qiu L.-H."/>
        </authorList>
    </citation>
    <scope>NUCLEOTIDE SEQUENCE [LARGE SCALE GENOMIC DNA]</scope>
    <source>
        <strain evidence="1 2">DHC34</strain>
    </source>
</reference>
<protein>
    <submittedName>
        <fullName evidence="1">Uncharacterized protein</fullName>
    </submittedName>
</protein>
<name>A0A494XFM0_9BURK</name>
<evidence type="ECO:0000313" key="2">
    <source>
        <dbReference type="Proteomes" id="UP000270342"/>
    </source>
</evidence>
<gene>
    <name evidence="1" type="ORF">D7S86_21930</name>
</gene>
<accession>A0A494XFM0</accession>
<dbReference type="EMBL" id="RBZU01000011">
    <property type="protein sequence ID" value="RKP48662.1"/>
    <property type="molecule type" value="Genomic_DNA"/>
</dbReference>
<proteinExistence type="predicted"/>
<organism evidence="1 2">
    <name type="scientific">Pararobbsia silviterrae</name>
    <dbReference type="NCBI Taxonomy" id="1792498"/>
    <lineage>
        <taxon>Bacteria</taxon>
        <taxon>Pseudomonadati</taxon>
        <taxon>Pseudomonadota</taxon>
        <taxon>Betaproteobacteria</taxon>
        <taxon>Burkholderiales</taxon>
        <taxon>Burkholderiaceae</taxon>
        <taxon>Pararobbsia</taxon>
    </lineage>
</organism>
<dbReference type="AlphaFoldDB" id="A0A494XFM0"/>